<feature type="region of interest" description="Disordered" evidence="2">
    <location>
        <begin position="505"/>
        <end position="543"/>
    </location>
</feature>
<keyword evidence="1" id="KW-0175">Coiled coil</keyword>
<evidence type="ECO:0000313" key="5">
    <source>
        <dbReference type="Proteomes" id="UP000734854"/>
    </source>
</evidence>
<dbReference type="PANTHER" id="PTHR34380">
    <property type="entry name" value="BNAA03G12380D PROTEIN"/>
    <property type="match status" value="1"/>
</dbReference>
<evidence type="ECO:0000256" key="1">
    <source>
        <dbReference type="SAM" id="Coils"/>
    </source>
</evidence>
<dbReference type="PANTHER" id="PTHR34380:SF1">
    <property type="entry name" value="OS01G0221300 PROTEIN"/>
    <property type="match status" value="1"/>
</dbReference>
<protein>
    <submittedName>
        <fullName evidence="3">Uncharacterized protein</fullName>
    </submittedName>
</protein>
<feature type="region of interest" description="Disordered" evidence="2">
    <location>
        <begin position="262"/>
        <end position="284"/>
    </location>
</feature>
<reference evidence="3 5" key="1">
    <citation type="submission" date="2020-08" db="EMBL/GenBank/DDBJ databases">
        <title>Plant Genome Project.</title>
        <authorList>
            <person name="Zhang R.-G."/>
        </authorList>
    </citation>
    <scope>NUCLEOTIDE SEQUENCE [LARGE SCALE GENOMIC DNA]</scope>
    <source>
        <tissue evidence="3">Rhizome</tissue>
    </source>
</reference>
<dbReference type="EMBL" id="JACMSC010000041">
    <property type="protein sequence ID" value="KAG6467508.1"/>
    <property type="molecule type" value="Genomic_DNA"/>
</dbReference>
<evidence type="ECO:0000313" key="4">
    <source>
        <dbReference type="EMBL" id="KAG6488609.1"/>
    </source>
</evidence>
<dbReference type="Proteomes" id="UP000734854">
    <property type="component" value="Unassembled WGS sequence"/>
</dbReference>
<evidence type="ECO:0000313" key="3">
    <source>
        <dbReference type="EMBL" id="KAG6467508.1"/>
    </source>
</evidence>
<gene>
    <name evidence="4" type="ORF">ZIOFF_049856</name>
    <name evidence="3" type="ORF">ZIOFF_074668</name>
</gene>
<feature type="coiled-coil region" evidence="1">
    <location>
        <begin position="130"/>
        <end position="257"/>
    </location>
</feature>
<comment type="caution">
    <text evidence="3">The sequence shown here is derived from an EMBL/GenBank/DDBJ whole genome shotgun (WGS) entry which is preliminary data.</text>
</comment>
<feature type="region of interest" description="Disordered" evidence="2">
    <location>
        <begin position="411"/>
        <end position="433"/>
    </location>
</feature>
<feature type="compositionally biased region" description="Low complexity" evidence="2">
    <location>
        <begin position="465"/>
        <end position="478"/>
    </location>
</feature>
<sequence length="683" mass="77745">MIHVGPNLHRKAYGPLCFSVKRFSSLGRLDGRLIRFVSCSPKLSVRARVAMGDEDESPVLPPPGFPLNLNSMRIPQLVEFLRSSCQKVDFQEVQSALMSREASLKAEVEKRFLEELTAKEVEKVELGVRNEGLERDLGGLRNMLAELEQQQKKSEESFRFDRSDLQQKLRDKEARCSLLESRILDLEEIDRRHRIDFEYLEEEILRLREACRVAREREQKSQEKIATLLVLQEHGNVDCWRRKCKELQDSISQLEAEKLGRRVMESNKSEEKGKSKASLPTKDKENPKFLGLIVISDNDDERRAEDCEVKKHSAERTLDIKNDSTLCKNPEMLHSDASRRVVGVQDFDENHPDGVLLIPTPKRKRVSRVFTSDSEKDDDADNIPIGKLWSMQAKEDYKPKRLISLRKLSETDDSVKGKFPSNPSTPRFEDSSLRSNGRAKVFLTNLSTPSFKRTSLRSKGRAREFPTNPSTPSFNSSSLRGNGRARRKLGFLGSDDEEETKIELRKELDDDASPNSEGKNLGGFIVSGSESAESAPSSEEFSSEIESDSVIDFGNILAEISRKKWTESWEFEADMLASFSRDSELCLKAVCVLYRQQTSDEQSAKGTFLLNKRGFNKLDAQRGSMVAEFLTDGDPNGPLKKTVQDLEKYDPTALSFCRKLARRYSKQLFTIYQSKEDPLFLPS</sequence>
<feature type="compositionally biased region" description="Low complexity" evidence="2">
    <location>
        <begin position="527"/>
        <end position="540"/>
    </location>
</feature>
<proteinExistence type="predicted"/>
<name>A0A8J5BU82_ZINOF</name>
<feature type="region of interest" description="Disordered" evidence="2">
    <location>
        <begin position="452"/>
        <end position="482"/>
    </location>
</feature>
<dbReference type="AlphaFoldDB" id="A0A8J5BU82"/>
<organism evidence="3 5">
    <name type="scientific">Zingiber officinale</name>
    <name type="common">Ginger</name>
    <name type="synonym">Amomum zingiber</name>
    <dbReference type="NCBI Taxonomy" id="94328"/>
    <lineage>
        <taxon>Eukaryota</taxon>
        <taxon>Viridiplantae</taxon>
        <taxon>Streptophyta</taxon>
        <taxon>Embryophyta</taxon>
        <taxon>Tracheophyta</taxon>
        <taxon>Spermatophyta</taxon>
        <taxon>Magnoliopsida</taxon>
        <taxon>Liliopsida</taxon>
        <taxon>Zingiberales</taxon>
        <taxon>Zingiberaceae</taxon>
        <taxon>Zingiber</taxon>
    </lineage>
</organism>
<accession>A0A8J5BU82</accession>
<feature type="compositionally biased region" description="Basic and acidic residues" evidence="2">
    <location>
        <begin position="262"/>
        <end position="274"/>
    </location>
</feature>
<keyword evidence="5" id="KW-1185">Reference proteome</keyword>
<evidence type="ECO:0000256" key="2">
    <source>
        <dbReference type="SAM" id="MobiDB-lite"/>
    </source>
</evidence>
<dbReference type="EMBL" id="JACMSC010000014">
    <property type="protein sequence ID" value="KAG6488609.1"/>
    <property type="molecule type" value="Genomic_DNA"/>
</dbReference>